<sequence length="80" mass="9514">MNTTHFLIGNHRKHRCKNKMNFFLIFFCCTKLLIQKKITPIDDKIKKKSLKKPIVFFAFLKNCSIFVPTRNKHTSCLLNK</sequence>
<proteinExistence type="predicted"/>
<name>A0A915YG18_9BACT</name>
<evidence type="ECO:0000313" key="1">
    <source>
        <dbReference type="EMBL" id="BDS12303.1"/>
    </source>
</evidence>
<reference evidence="1" key="1">
    <citation type="submission" date="2022-09" db="EMBL/GenBank/DDBJ databases">
        <title>Aureispira anguillicida sp. nov., isolated from Leptocephalus of Japanese eel Anguilla japonica.</title>
        <authorList>
            <person name="Yuasa K."/>
            <person name="Mekata T."/>
            <person name="Ikunari K."/>
        </authorList>
    </citation>
    <scope>NUCLEOTIDE SEQUENCE</scope>
    <source>
        <strain evidence="1">EL160426</strain>
    </source>
</reference>
<organism evidence="1 2">
    <name type="scientific">Aureispira anguillae</name>
    <dbReference type="NCBI Taxonomy" id="2864201"/>
    <lineage>
        <taxon>Bacteria</taxon>
        <taxon>Pseudomonadati</taxon>
        <taxon>Bacteroidota</taxon>
        <taxon>Saprospiria</taxon>
        <taxon>Saprospirales</taxon>
        <taxon>Saprospiraceae</taxon>
        <taxon>Aureispira</taxon>
    </lineage>
</organism>
<dbReference type="Proteomes" id="UP001060919">
    <property type="component" value="Chromosome"/>
</dbReference>
<dbReference type="KEGG" id="aup:AsAng_0030230"/>
<dbReference type="EMBL" id="AP026867">
    <property type="protein sequence ID" value="BDS12303.1"/>
    <property type="molecule type" value="Genomic_DNA"/>
</dbReference>
<protein>
    <submittedName>
        <fullName evidence="1">Uncharacterized protein</fullName>
    </submittedName>
</protein>
<evidence type="ECO:0000313" key="2">
    <source>
        <dbReference type="Proteomes" id="UP001060919"/>
    </source>
</evidence>
<gene>
    <name evidence="1" type="ORF">AsAng_0030230</name>
</gene>
<dbReference type="AlphaFoldDB" id="A0A915YG18"/>
<accession>A0A915YG18</accession>
<keyword evidence="2" id="KW-1185">Reference proteome</keyword>